<feature type="domain" description="Temptin Cys/Cys disulfide" evidence="2">
    <location>
        <begin position="45"/>
        <end position="123"/>
    </location>
</feature>
<reference evidence="4 5" key="1">
    <citation type="submission" date="2025-04" db="UniProtKB">
        <authorList>
            <consortium name="RefSeq"/>
        </authorList>
    </citation>
    <scope>IDENTIFICATION</scope>
    <source>
        <tissue evidence="4 5">Whole sample</tissue>
    </source>
</reference>
<evidence type="ECO:0000313" key="5">
    <source>
        <dbReference type="RefSeq" id="XP_022318191.1"/>
    </source>
</evidence>
<keyword evidence="1" id="KW-0812">Transmembrane</keyword>
<evidence type="ECO:0000259" key="2">
    <source>
        <dbReference type="Pfam" id="PF24784"/>
    </source>
</evidence>
<evidence type="ECO:0000256" key="1">
    <source>
        <dbReference type="SAM" id="Phobius"/>
    </source>
</evidence>
<evidence type="ECO:0000313" key="3">
    <source>
        <dbReference type="Proteomes" id="UP000694844"/>
    </source>
</evidence>
<dbReference type="KEGG" id="cvn:111121286"/>
<dbReference type="InterPro" id="IPR055313">
    <property type="entry name" value="Temptin-like"/>
</dbReference>
<sequence>MTGFGCLYLIICYGLSLAYVVLSFPFFAYHKLPSSNVPVNCGGNRSVYMVTGLGHQLCGEDYFITKKQNVTQFGKDFMIYMDDWPTLCKMDSDKDNRTNGEELGDPNCTWINKDERVAVSHPGYAEDEVIDDNGKVSYVIVDQEGACGTPDKQLCWRYIIGQGLVHRR</sequence>
<dbReference type="PANTHER" id="PTHR34737">
    <property type="entry name" value="EF-HAND DOMAIN-CONTAINING PROTEIN"/>
    <property type="match status" value="1"/>
</dbReference>
<evidence type="ECO:0000313" key="4">
    <source>
        <dbReference type="RefSeq" id="XP_022317977.1"/>
    </source>
</evidence>
<keyword evidence="3" id="KW-1185">Reference proteome</keyword>
<keyword evidence="1" id="KW-0472">Membrane</keyword>
<keyword evidence="1" id="KW-1133">Transmembrane helix</keyword>
<dbReference type="Proteomes" id="UP000694844">
    <property type="component" value="Chromosome 2"/>
</dbReference>
<protein>
    <submittedName>
        <fullName evidence="4">Uncharacterized protein LOC111121132</fullName>
    </submittedName>
    <submittedName>
        <fullName evidence="5">Uncharacterized protein LOC111121286</fullName>
    </submittedName>
</protein>
<gene>
    <name evidence="4" type="primary">LOC111121132</name>
    <name evidence="5" type="synonym">LOC111121286</name>
</gene>
<dbReference type="KEGG" id="cvn:111121132"/>
<organism evidence="3 4">
    <name type="scientific">Crassostrea virginica</name>
    <name type="common">Eastern oyster</name>
    <dbReference type="NCBI Taxonomy" id="6565"/>
    <lineage>
        <taxon>Eukaryota</taxon>
        <taxon>Metazoa</taxon>
        <taxon>Spiralia</taxon>
        <taxon>Lophotrochozoa</taxon>
        <taxon>Mollusca</taxon>
        <taxon>Bivalvia</taxon>
        <taxon>Autobranchia</taxon>
        <taxon>Pteriomorphia</taxon>
        <taxon>Ostreida</taxon>
        <taxon>Ostreoidea</taxon>
        <taxon>Ostreidae</taxon>
        <taxon>Crassostrea</taxon>
    </lineage>
</organism>
<proteinExistence type="predicted"/>
<dbReference type="PANTHER" id="PTHR34737:SF2">
    <property type="entry name" value="EF-HAND DOMAIN-CONTAINING PROTEIN"/>
    <property type="match status" value="1"/>
</dbReference>
<name>A0A8B8CQ92_CRAVI</name>
<dbReference type="RefSeq" id="XP_022317977.1">
    <property type="nucleotide sequence ID" value="XM_022462269.1"/>
</dbReference>
<dbReference type="OrthoDB" id="6108094at2759"/>
<feature type="transmembrane region" description="Helical" evidence="1">
    <location>
        <begin position="7"/>
        <end position="29"/>
    </location>
</feature>
<dbReference type="AlphaFoldDB" id="A0A8B8CQ92"/>
<dbReference type="GeneID" id="111121132"/>
<dbReference type="Pfam" id="PF24784">
    <property type="entry name" value="Temptin_C"/>
    <property type="match status" value="1"/>
</dbReference>
<accession>A0A8B8CQ92</accession>
<dbReference type="RefSeq" id="XP_022318191.1">
    <property type="nucleotide sequence ID" value="XM_022462483.1"/>
</dbReference>
<dbReference type="InterPro" id="IPR057626">
    <property type="entry name" value="S-S_Temptin"/>
</dbReference>